<evidence type="ECO:0000256" key="7">
    <source>
        <dbReference type="ARBA" id="ARBA00023125"/>
    </source>
</evidence>
<dbReference type="NCBIfam" id="TIGR03640">
    <property type="entry name" value="cas1_DVULG"/>
    <property type="match status" value="1"/>
</dbReference>
<dbReference type="AlphaFoldDB" id="F1YT41"/>
<dbReference type="InterPro" id="IPR050646">
    <property type="entry name" value="Cas1"/>
</dbReference>
<dbReference type="GO" id="GO:0003677">
    <property type="term" value="F:DNA binding"/>
    <property type="evidence" value="ECO:0007669"/>
    <property type="project" value="UniProtKB-KW"/>
</dbReference>
<dbReference type="PANTHER" id="PTHR34353">
    <property type="entry name" value="CRISPR-ASSOCIATED ENDONUCLEASE CAS1 1"/>
    <property type="match status" value="1"/>
</dbReference>
<evidence type="ECO:0000313" key="12">
    <source>
        <dbReference type="Proteomes" id="UP000018454"/>
    </source>
</evidence>
<protein>
    <recommendedName>
        <fullName evidence="10">CRISPR-associated endonuclease Cas1</fullName>
        <ecNumber evidence="10">3.1.-.-</ecNumber>
    </recommendedName>
</protein>
<comment type="function">
    <text evidence="10">CRISPR (clustered regularly interspaced short palindromic repeat), is an adaptive immune system that provides protection against mobile genetic elements (viruses, transposable elements and conjugative plasmids). CRISPR clusters contain spacers, sequences complementary to antecedent mobile elements, and target invading nucleic acids. CRISPR clusters are transcribed and processed into CRISPR RNA (crRNA). Acts as a dsDNA endonuclease. Involved in the integration of spacer DNA into the CRISPR cassette.</text>
</comment>
<comment type="subunit">
    <text evidence="9 10">Homodimer, forms a heterotetramer with a Cas2 homodimer.</text>
</comment>
<dbReference type="InterPro" id="IPR042206">
    <property type="entry name" value="CRISPR-assoc_Cas1_C"/>
</dbReference>
<keyword evidence="5 10" id="KW-0460">Magnesium</keyword>
<dbReference type="Gene3D" id="3.100.10.20">
    <property type="entry name" value="CRISPR-associated endonuclease Cas1, N-terminal domain"/>
    <property type="match status" value="1"/>
</dbReference>
<keyword evidence="4 10" id="KW-0378">Hydrolase</keyword>
<keyword evidence="7 10" id="KW-0238">DNA-binding</keyword>
<organism evidence="11 12">
    <name type="scientific">Acetobacter pomorum DM001</name>
    <dbReference type="NCBI Taxonomy" id="945681"/>
    <lineage>
        <taxon>Bacteria</taxon>
        <taxon>Pseudomonadati</taxon>
        <taxon>Pseudomonadota</taxon>
        <taxon>Alphaproteobacteria</taxon>
        <taxon>Acetobacterales</taxon>
        <taxon>Acetobacteraceae</taxon>
        <taxon>Acetobacter</taxon>
    </lineage>
</organism>
<dbReference type="EMBL" id="AEUP01000023">
    <property type="protein sequence ID" value="EGE48065.1"/>
    <property type="molecule type" value="Genomic_DNA"/>
</dbReference>
<keyword evidence="3 10" id="KW-0255">Endonuclease</keyword>
<evidence type="ECO:0000256" key="10">
    <source>
        <dbReference type="HAMAP-Rule" id="MF_01470"/>
    </source>
</evidence>
<dbReference type="Pfam" id="PF01867">
    <property type="entry name" value="Cas_Cas1"/>
    <property type="match status" value="1"/>
</dbReference>
<keyword evidence="8 10" id="KW-0464">Manganese</keyword>
<sequence>MVSRKSGRLNTMRKHLNTIYVTTEDAWLRKDGANIVVEVEGKERGRAPLHLLEGIMCFGRIGASPALLAACAESGIAFSYLSPIGRFLARVEGPRSGNVLLRRAQYRVADDNTRSVLIARYIVAAKVANQRTVIRRVLRDYGASSPEASQKALQAAEAWLTDTTRRIVKVTDMDSLRGIEGEAARVYFSVFNLFIRSEDPAFQFGGRSRRPPLDRVNALLSFLYALLGHDCRSALESVGLDPQVGFLHADRPGRASLALDLMEEFRPVLADRLALNLINRAQVRAADFTCHEGGGITLHDDARKTVLTAWQERKKQEIRHPFLGETMTFGLVAHMQALLLSRYLRGELDAYPAFIWK</sequence>
<dbReference type="PANTHER" id="PTHR34353:SF2">
    <property type="entry name" value="CRISPR-ASSOCIATED ENDONUCLEASE CAS1 1"/>
    <property type="match status" value="1"/>
</dbReference>
<keyword evidence="6 10" id="KW-0051">Antiviral defense</keyword>
<feature type="binding site" evidence="10">
    <location>
        <position position="263"/>
    </location>
    <ligand>
        <name>Mn(2+)</name>
        <dbReference type="ChEBI" id="CHEBI:29035"/>
    </ligand>
</feature>
<name>F1YT41_9PROT</name>
<evidence type="ECO:0000256" key="8">
    <source>
        <dbReference type="ARBA" id="ARBA00023211"/>
    </source>
</evidence>
<evidence type="ECO:0000313" key="11">
    <source>
        <dbReference type="EMBL" id="EGE48065.1"/>
    </source>
</evidence>
<feature type="binding site" evidence="10">
    <location>
        <position position="180"/>
    </location>
    <ligand>
        <name>Mn(2+)</name>
        <dbReference type="ChEBI" id="CHEBI:29035"/>
    </ligand>
</feature>
<dbReference type="CDD" id="cd09721">
    <property type="entry name" value="Cas1_I-C"/>
    <property type="match status" value="1"/>
</dbReference>
<accession>F1YT41</accession>
<keyword evidence="2 10" id="KW-0479">Metal-binding</keyword>
<dbReference type="GO" id="GO:0016787">
    <property type="term" value="F:hydrolase activity"/>
    <property type="evidence" value="ECO:0007669"/>
    <property type="project" value="UniProtKB-KW"/>
</dbReference>
<dbReference type="InterPro" id="IPR002729">
    <property type="entry name" value="CRISPR-assoc_Cas1"/>
</dbReference>
<comment type="caution">
    <text evidence="11">The sequence shown here is derived from an EMBL/GenBank/DDBJ whole genome shotgun (WGS) entry which is preliminary data.</text>
</comment>
<dbReference type="GO" id="GO:0046872">
    <property type="term" value="F:metal ion binding"/>
    <property type="evidence" value="ECO:0007669"/>
    <property type="project" value="UniProtKB-UniRule"/>
</dbReference>
<evidence type="ECO:0000256" key="4">
    <source>
        <dbReference type="ARBA" id="ARBA00022801"/>
    </source>
</evidence>
<comment type="cofactor">
    <cofactor evidence="10">
        <name>Mg(2+)</name>
        <dbReference type="ChEBI" id="CHEBI:18420"/>
    </cofactor>
    <cofactor evidence="10">
        <name>Mn(2+)</name>
        <dbReference type="ChEBI" id="CHEBI:29035"/>
    </cofactor>
</comment>
<dbReference type="Gene3D" id="1.20.120.920">
    <property type="entry name" value="CRISPR-associated endonuclease Cas1, C-terminal domain"/>
    <property type="match status" value="1"/>
</dbReference>
<reference evidence="11 12" key="1">
    <citation type="journal article" date="2011" name="Science">
        <title>Drosophila microbiome modulates host developmental and metabolic homeostasis via insulin signaling.</title>
        <authorList>
            <person name="Shin S.C."/>
            <person name="Kim S.H."/>
            <person name="You H."/>
            <person name="Kim B."/>
            <person name="Kim A.C."/>
            <person name="Lee K.A."/>
            <person name="Yoon J.H."/>
            <person name="Ryu J.H."/>
            <person name="Lee W.J."/>
        </authorList>
    </citation>
    <scope>NUCLEOTIDE SEQUENCE [LARGE SCALE GENOMIC DNA]</scope>
    <source>
        <strain evidence="11 12">DM001</strain>
    </source>
</reference>
<dbReference type="GO" id="GO:0004520">
    <property type="term" value="F:DNA endonuclease activity"/>
    <property type="evidence" value="ECO:0007669"/>
    <property type="project" value="InterPro"/>
</dbReference>
<evidence type="ECO:0000256" key="9">
    <source>
        <dbReference type="ARBA" id="ARBA00038592"/>
    </source>
</evidence>
<dbReference type="Proteomes" id="UP000018454">
    <property type="component" value="Unassembled WGS sequence"/>
</dbReference>
<dbReference type="InterPro" id="IPR019856">
    <property type="entry name" value="CRISPR-assoc_Cas1_DVULG"/>
</dbReference>
<dbReference type="EC" id="3.1.-.-" evidence="10"/>
<evidence type="ECO:0000256" key="6">
    <source>
        <dbReference type="ARBA" id="ARBA00023118"/>
    </source>
</evidence>
<feature type="binding site" evidence="10">
    <location>
        <position position="248"/>
    </location>
    <ligand>
        <name>Mn(2+)</name>
        <dbReference type="ChEBI" id="CHEBI:29035"/>
    </ligand>
</feature>
<keyword evidence="1 10" id="KW-0540">Nuclease</keyword>
<dbReference type="GO" id="GO:0051607">
    <property type="term" value="P:defense response to virus"/>
    <property type="evidence" value="ECO:0007669"/>
    <property type="project" value="UniProtKB-UniRule"/>
</dbReference>
<comment type="similarity">
    <text evidence="10">Belongs to the CRISPR-associated endonuclease Cas1 family.</text>
</comment>
<dbReference type="InterPro" id="IPR042211">
    <property type="entry name" value="CRISPR-assoc_Cas1_N"/>
</dbReference>
<evidence type="ECO:0000256" key="5">
    <source>
        <dbReference type="ARBA" id="ARBA00022842"/>
    </source>
</evidence>
<evidence type="ECO:0000256" key="1">
    <source>
        <dbReference type="ARBA" id="ARBA00022722"/>
    </source>
</evidence>
<dbReference type="GO" id="GO:0043571">
    <property type="term" value="P:maintenance of CRISPR repeat elements"/>
    <property type="evidence" value="ECO:0007669"/>
    <property type="project" value="UniProtKB-UniRule"/>
</dbReference>
<evidence type="ECO:0000256" key="3">
    <source>
        <dbReference type="ARBA" id="ARBA00022759"/>
    </source>
</evidence>
<gene>
    <name evidence="10" type="primary">cas1</name>
    <name evidence="11" type="ORF">APO_1101</name>
</gene>
<proteinExistence type="inferred from homology"/>
<evidence type="ECO:0000256" key="2">
    <source>
        <dbReference type="ARBA" id="ARBA00022723"/>
    </source>
</evidence>
<dbReference type="NCBIfam" id="TIGR00287">
    <property type="entry name" value="cas1"/>
    <property type="match status" value="1"/>
</dbReference>
<dbReference type="HAMAP" id="MF_01470">
    <property type="entry name" value="Cas1"/>
    <property type="match status" value="1"/>
</dbReference>